<dbReference type="PANTHER" id="PTHR24388">
    <property type="entry name" value="ZINC FINGER PROTEIN"/>
    <property type="match status" value="1"/>
</dbReference>
<evidence type="ECO:0000259" key="11">
    <source>
        <dbReference type="PROSITE" id="PS50157"/>
    </source>
</evidence>
<dbReference type="PROSITE" id="PS00028">
    <property type="entry name" value="ZINC_FINGER_C2H2_1"/>
    <property type="match status" value="3"/>
</dbReference>
<dbReference type="Pfam" id="PF13894">
    <property type="entry name" value="zf-C2H2_4"/>
    <property type="match status" value="1"/>
</dbReference>
<dbReference type="GO" id="GO:0000978">
    <property type="term" value="F:RNA polymerase II cis-regulatory region sequence-specific DNA binding"/>
    <property type="evidence" value="ECO:0007669"/>
    <property type="project" value="TreeGrafter"/>
</dbReference>
<evidence type="ECO:0000256" key="6">
    <source>
        <dbReference type="ARBA" id="ARBA00023015"/>
    </source>
</evidence>
<dbReference type="PROSITE" id="PS50157">
    <property type="entry name" value="ZINC_FINGER_C2H2_2"/>
    <property type="match status" value="3"/>
</dbReference>
<sequence length="122" mass="13920">TNWNRSFLCFDYFNLGAEESKCDLCGRSFTTKFALHRHIRKVHEGISEGVLPCTCCGKKFSAKHGLERHMRLIHESAELSICPLCNRTFTTKFAFNRHTRTVHASEFDHFVHAPSSVTSALC</sequence>
<comment type="subcellular location">
    <subcellularLocation>
        <location evidence="1">Nucleus</location>
    </subcellularLocation>
</comment>
<evidence type="ECO:0000256" key="3">
    <source>
        <dbReference type="ARBA" id="ARBA00022737"/>
    </source>
</evidence>
<name>A0A4E0QTL1_FASHE</name>
<keyword evidence="2" id="KW-0479">Metal-binding</keyword>
<evidence type="ECO:0000256" key="4">
    <source>
        <dbReference type="ARBA" id="ARBA00022771"/>
    </source>
</evidence>
<dbReference type="Pfam" id="PF00096">
    <property type="entry name" value="zf-C2H2"/>
    <property type="match status" value="1"/>
</dbReference>
<keyword evidence="8" id="KW-0804">Transcription</keyword>
<accession>A0A4E0QTL1</accession>
<dbReference type="InterPro" id="IPR013087">
    <property type="entry name" value="Znf_C2H2_type"/>
</dbReference>
<evidence type="ECO:0000256" key="8">
    <source>
        <dbReference type="ARBA" id="ARBA00023163"/>
    </source>
</evidence>
<dbReference type="PANTHER" id="PTHR24388:SF53">
    <property type="entry name" value="CHORION TRANSCRIPTION FACTOR CF2-RELATED"/>
    <property type="match status" value="1"/>
</dbReference>
<evidence type="ECO:0000256" key="1">
    <source>
        <dbReference type="ARBA" id="ARBA00004123"/>
    </source>
</evidence>
<evidence type="ECO:0000256" key="2">
    <source>
        <dbReference type="ARBA" id="ARBA00022723"/>
    </source>
</evidence>
<dbReference type="AlphaFoldDB" id="A0A4E0QTL1"/>
<evidence type="ECO:0000256" key="5">
    <source>
        <dbReference type="ARBA" id="ARBA00022833"/>
    </source>
</evidence>
<reference evidence="12" key="1">
    <citation type="submission" date="2019-03" db="EMBL/GenBank/DDBJ databases">
        <title>Improved annotation for the trematode Fasciola hepatica.</title>
        <authorList>
            <person name="Choi Y.-J."/>
            <person name="Martin J."/>
            <person name="Mitreva M."/>
        </authorList>
    </citation>
    <scope>NUCLEOTIDE SEQUENCE [LARGE SCALE GENOMIC DNA]</scope>
</reference>
<comment type="caution">
    <text evidence="12">The sequence shown here is derived from an EMBL/GenBank/DDBJ whole genome shotgun (WGS) entry which is preliminary data.</text>
</comment>
<organism evidence="12 13">
    <name type="scientific">Fasciola hepatica</name>
    <name type="common">Liver fluke</name>
    <dbReference type="NCBI Taxonomy" id="6192"/>
    <lineage>
        <taxon>Eukaryota</taxon>
        <taxon>Metazoa</taxon>
        <taxon>Spiralia</taxon>
        <taxon>Lophotrochozoa</taxon>
        <taxon>Platyhelminthes</taxon>
        <taxon>Trematoda</taxon>
        <taxon>Digenea</taxon>
        <taxon>Plagiorchiida</taxon>
        <taxon>Echinostomata</taxon>
        <taxon>Echinostomatoidea</taxon>
        <taxon>Fasciolidae</taxon>
        <taxon>Fasciola</taxon>
    </lineage>
</organism>
<dbReference type="GO" id="GO:0008270">
    <property type="term" value="F:zinc ion binding"/>
    <property type="evidence" value="ECO:0007669"/>
    <property type="project" value="UniProtKB-KW"/>
</dbReference>
<evidence type="ECO:0000313" key="12">
    <source>
        <dbReference type="EMBL" id="THD18163.1"/>
    </source>
</evidence>
<dbReference type="Proteomes" id="UP000230066">
    <property type="component" value="Unassembled WGS sequence"/>
</dbReference>
<dbReference type="InterPro" id="IPR036236">
    <property type="entry name" value="Znf_C2H2_sf"/>
</dbReference>
<keyword evidence="3" id="KW-0677">Repeat</keyword>
<protein>
    <submittedName>
        <fullName evidence="12">Zinc finger protein 40</fullName>
    </submittedName>
</protein>
<evidence type="ECO:0000256" key="9">
    <source>
        <dbReference type="ARBA" id="ARBA00023242"/>
    </source>
</evidence>
<feature type="domain" description="C2H2-type" evidence="11">
    <location>
        <begin position="20"/>
        <end position="48"/>
    </location>
</feature>
<dbReference type="SMART" id="SM00355">
    <property type="entry name" value="ZnF_C2H2"/>
    <property type="match status" value="3"/>
</dbReference>
<dbReference type="GO" id="GO:0000981">
    <property type="term" value="F:DNA-binding transcription factor activity, RNA polymerase II-specific"/>
    <property type="evidence" value="ECO:0007669"/>
    <property type="project" value="TreeGrafter"/>
</dbReference>
<dbReference type="GO" id="GO:0005634">
    <property type="term" value="C:nucleus"/>
    <property type="evidence" value="ECO:0007669"/>
    <property type="project" value="UniProtKB-SubCell"/>
</dbReference>
<dbReference type="InterPro" id="IPR050527">
    <property type="entry name" value="Snail/Krueppel_Znf"/>
</dbReference>
<feature type="domain" description="C2H2-type" evidence="11">
    <location>
        <begin position="51"/>
        <end position="79"/>
    </location>
</feature>
<proteinExistence type="predicted"/>
<feature type="domain" description="C2H2-type" evidence="11">
    <location>
        <begin position="80"/>
        <end position="108"/>
    </location>
</feature>
<evidence type="ECO:0000256" key="10">
    <source>
        <dbReference type="PROSITE-ProRule" id="PRU00042"/>
    </source>
</evidence>
<dbReference type="InterPro" id="IPR041697">
    <property type="entry name" value="Znf-C2H2_11"/>
</dbReference>
<dbReference type="SUPFAM" id="SSF57667">
    <property type="entry name" value="beta-beta-alpha zinc fingers"/>
    <property type="match status" value="2"/>
</dbReference>
<keyword evidence="5" id="KW-0862">Zinc</keyword>
<evidence type="ECO:0000313" key="13">
    <source>
        <dbReference type="Proteomes" id="UP000230066"/>
    </source>
</evidence>
<keyword evidence="13" id="KW-1185">Reference proteome</keyword>
<keyword evidence="4 10" id="KW-0863">Zinc-finger</keyword>
<keyword evidence="9" id="KW-0539">Nucleus</keyword>
<keyword evidence="6" id="KW-0805">Transcription regulation</keyword>
<gene>
    <name evidence="12" type="ORF">D915_010812</name>
</gene>
<evidence type="ECO:0000256" key="7">
    <source>
        <dbReference type="ARBA" id="ARBA00023125"/>
    </source>
</evidence>
<feature type="non-terminal residue" evidence="12">
    <location>
        <position position="1"/>
    </location>
</feature>
<keyword evidence="7" id="KW-0238">DNA-binding</keyword>
<dbReference type="Pfam" id="PF16622">
    <property type="entry name" value="zf-C2H2_11"/>
    <property type="match status" value="1"/>
</dbReference>
<dbReference type="Gene3D" id="3.30.160.60">
    <property type="entry name" value="Classic Zinc Finger"/>
    <property type="match status" value="3"/>
</dbReference>
<dbReference type="EMBL" id="JXXN02015863">
    <property type="protein sequence ID" value="THD18163.1"/>
    <property type="molecule type" value="Genomic_DNA"/>
</dbReference>